<evidence type="ECO:0000259" key="7">
    <source>
        <dbReference type="PROSITE" id="PS50157"/>
    </source>
</evidence>
<dbReference type="GO" id="GO:0003676">
    <property type="term" value="F:nucleic acid binding"/>
    <property type="evidence" value="ECO:0007669"/>
    <property type="project" value="InterPro"/>
</dbReference>
<keyword evidence="3" id="KW-0862">Zinc</keyword>
<dbReference type="SMART" id="SM00271">
    <property type="entry name" value="DnaJ"/>
    <property type="match status" value="1"/>
</dbReference>
<feature type="compositionally biased region" description="Acidic residues" evidence="5">
    <location>
        <begin position="441"/>
        <end position="450"/>
    </location>
</feature>
<proteinExistence type="predicted"/>
<dbReference type="PROSITE" id="PS00028">
    <property type="entry name" value="ZINC_FINGER_C2H2_1"/>
    <property type="match status" value="2"/>
</dbReference>
<dbReference type="PRINTS" id="PR00625">
    <property type="entry name" value="JDOMAIN"/>
</dbReference>
<feature type="compositionally biased region" description="Basic residues" evidence="5">
    <location>
        <begin position="509"/>
        <end position="520"/>
    </location>
</feature>
<feature type="compositionally biased region" description="Basic and acidic residues" evidence="5">
    <location>
        <begin position="413"/>
        <end position="429"/>
    </location>
</feature>
<dbReference type="KEGG" id="bnn:FOA43_003134"/>
<evidence type="ECO:0000259" key="6">
    <source>
        <dbReference type="PROSITE" id="PS50076"/>
    </source>
</evidence>
<dbReference type="InterPro" id="IPR001623">
    <property type="entry name" value="DnaJ_domain"/>
</dbReference>
<dbReference type="InterPro" id="IPR018253">
    <property type="entry name" value="DnaJ_domain_CS"/>
</dbReference>
<dbReference type="CDD" id="cd06257">
    <property type="entry name" value="DnaJ"/>
    <property type="match status" value="1"/>
</dbReference>
<dbReference type="PANTHER" id="PTHR44029:SF1">
    <property type="entry name" value="DNAJ HOMOLOG SUBFAMILY C MEMBER 21"/>
    <property type="match status" value="1"/>
</dbReference>
<feature type="compositionally biased region" description="Acidic residues" evidence="5">
    <location>
        <begin position="400"/>
        <end position="410"/>
    </location>
</feature>
<evidence type="ECO:0000313" key="9">
    <source>
        <dbReference type="Proteomes" id="UP000662931"/>
    </source>
</evidence>
<dbReference type="SMART" id="SM00451">
    <property type="entry name" value="ZnF_U1"/>
    <property type="match status" value="1"/>
</dbReference>
<dbReference type="InterPro" id="IPR054076">
    <property type="entry name" value="ZUO1-like_ZHD"/>
</dbReference>
<keyword evidence="9" id="KW-1185">Reference proteome</keyword>
<dbReference type="InterPro" id="IPR051964">
    <property type="entry name" value="Chaperone_stress_response"/>
</dbReference>
<dbReference type="OrthoDB" id="5894at2759"/>
<dbReference type="PANTHER" id="PTHR44029">
    <property type="entry name" value="DNAJ HOMOLOG SUBFAMILY C MEMBER 21"/>
    <property type="match status" value="1"/>
</dbReference>
<accession>A0A875S4D9</accession>
<feature type="region of interest" description="Disordered" evidence="5">
    <location>
        <begin position="560"/>
        <end position="582"/>
    </location>
</feature>
<evidence type="ECO:0000313" key="8">
    <source>
        <dbReference type="EMBL" id="QPG75773.1"/>
    </source>
</evidence>
<feature type="domain" description="C2H2-type" evidence="7">
    <location>
        <begin position="542"/>
        <end position="571"/>
    </location>
</feature>
<sequence length="582" mass="67197">MKADYYELLGVTNSADDSELKKGFRKRALKYHPDKNSSDDAAILFNEIRVAYETLTDPQERAWYDSHKYQVLAEAEDISGDDADTDNSTVYYSGTTVQDIEKYFNDGMYTKFNDSASGFYQIINVLVTRISSEEVSSGKKQGLPGFQSFKDDTTMSNACDASELMYPRFGNSRSEYGNDVRLFYKAWTNFQSIKTFTWFDEYRYSTAPDRRTRRLMEKENKKRRQQARKEYNEIIRKWISYIKHRDPRVTPIIQRKYEKDRVKKQQKDLKRQAQKERQQRKEEDSEYVEQDWQTIDADELADIEQQLDKLYNEEDMLNGEKVDEEDFNRDIYECVVCDKVFKSEEQLKDHERSKKHIKKLRRLKWEMRQEGVELGIDDKGFLDEETEEELFDDALEEMVEEELDDEESVVDESALKDHSAVDEGNKTIKEPANISDSLEAAVDENLDDLDNSSLSRLQLSGDEASSAASESKTRGSNRSKDMKLQELSAILNGTTLESDSDDDWSTGNKKSRKSKRKGRSKPSSGSNSHAPPSAADGCESSWVCAVCGKSFFSRNKLFQHVNDTGHVAPPSKVKKGKKKNRN</sequence>
<feature type="compositionally biased region" description="Low complexity" evidence="5">
    <location>
        <begin position="451"/>
        <end position="470"/>
    </location>
</feature>
<evidence type="ECO:0000256" key="5">
    <source>
        <dbReference type="SAM" id="MobiDB-lite"/>
    </source>
</evidence>
<reference evidence="8" key="1">
    <citation type="submission" date="2020-10" db="EMBL/GenBank/DDBJ databases">
        <authorList>
            <person name="Roach M.J.R."/>
        </authorList>
    </citation>
    <scope>NUCLEOTIDE SEQUENCE</scope>
    <source>
        <strain evidence="8">CBS 1945</strain>
    </source>
</reference>
<dbReference type="RefSeq" id="XP_038779338.1">
    <property type="nucleotide sequence ID" value="XM_038923410.1"/>
</dbReference>
<dbReference type="SUPFAM" id="SSF46565">
    <property type="entry name" value="Chaperone J-domain"/>
    <property type="match status" value="1"/>
</dbReference>
<dbReference type="Proteomes" id="UP000662931">
    <property type="component" value="Chromosome 3"/>
</dbReference>
<keyword evidence="1" id="KW-0479">Metal-binding</keyword>
<dbReference type="Pfam" id="PF12171">
    <property type="entry name" value="zf-C2H2_jaz"/>
    <property type="match status" value="1"/>
</dbReference>
<feature type="compositionally biased region" description="Basic residues" evidence="5">
    <location>
        <begin position="572"/>
        <end position="582"/>
    </location>
</feature>
<protein>
    <submittedName>
        <fullName evidence="8">Uncharacterized protein</fullName>
    </submittedName>
</protein>
<dbReference type="Pfam" id="PF00226">
    <property type="entry name" value="DnaJ"/>
    <property type="match status" value="1"/>
</dbReference>
<feature type="domain" description="C2H2-type" evidence="7">
    <location>
        <begin position="332"/>
        <end position="356"/>
    </location>
</feature>
<dbReference type="SUPFAM" id="SSF57667">
    <property type="entry name" value="beta-beta-alpha zinc fingers"/>
    <property type="match status" value="1"/>
</dbReference>
<evidence type="ECO:0000256" key="3">
    <source>
        <dbReference type="ARBA" id="ARBA00022833"/>
    </source>
</evidence>
<dbReference type="InterPro" id="IPR013087">
    <property type="entry name" value="Znf_C2H2_type"/>
</dbReference>
<feature type="domain" description="J" evidence="6">
    <location>
        <begin position="4"/>
        <end position="68"/>
    </location>
</feature>
<dbReference type="InterPro" id="IPR003604">
    <property type="entry name" value="Matrin/U1-like-C_Znf_C2H2"/>
</dbReference>
<dbReference type="GO" id="GO:0005737">
    <property type="term" value="C:cytoplasm"/>
    <property type="evidence" value="ECO:0007669"/>
    <property type="project" value="TreeGrafter"/>
</dbReference>
<evidence type="ECO:0000256" key="4">
    <source>
        <dbReference type="PROSITE-ProRule" id="PRU00042"/>
    </source>
</evidence>
<organism evidence="8 9">
    <name type="scientific">Eeniella nana</name>
    <name type="common">Yeast</name>
    <name type="synonym">Brettanomyces nanus</name>
    <dbReference type="NCBI Taxonomy" id="13502"/>
    <lineage>
        <taxon>Eukaryota</taxon>
        <taxon>Fungi</taxon>
        <taxon>Dikarya</taxon>
        <taxon>Ascomycota</taxon>
        <taxon>Saccharomycotina</taxon>
        <taxon>Pichiomycetes</taxon>
        <taxon>Pichiales</taxon>
        <taxon>Pichiaceae</taxon>
        <taxon>Brettanomyces</taxon>
    </lineage>
</organism>
<dbReference type="PROSITE" id="PS50157">
    <property type="entry name" value="ZINC_FINGER_C2H2_2"/>
    <property type="match status" value="2"/>
</dbReference>
<dbReference type="EMBL" id="CP064814">
    <property type="protein sequence ID" value="QPG75773.1"/>
    <property type="molecule type" value="Genomic_DNA"/>
</dbReference>
<dbReference type="GO" id="GO:0008270">
    <property type="term" value="F:zinc ion binding"/>
    <property type="evidence" value="ECO:0007669"/>
    <property type="project" value="UniProtKB-KW"/>
</dbReference>
<gene>
    <name evidence="8" type="ORF">FOA43_003134</name>
</gene>
<dbReference type="PROSITE" id="PS50076">
    <property type="entry name" value="DNAJ_2"/>
    <property type="match status" value="1"/>
</dbReference>
<dbReference type="InterPro" id="IPR036869">
    <property type="entry name" value="J_dom_sf"/>
</dbReference>
<keyword evidence="2 4" id="KW-0863">Zinc-finger</keyword>
<feature type="region of interest" description="Disordered" evidence="5">
    <location>
        <begin position="260"/>
        <end position="288"/>
    </location>
</feature>
<dbReference type="Gene3D" id="3.30.160.60">
    <property type="entry name" value="Classic Zinc Finger"/>
    <property type="match status" value="1"/>
</dbReference>
<evidence type="ECO:0000256" key="1">
    <source>
        <dbReference type="ARBA" id="ARBA00022723"/>
    </source>
</evidence>
<feature type="region of interest" description="Disordered" evidence="5">
    <location>
        <begin position="400"/>
        <end position="539"/>
    </location>
</feature>
<dbReference type="InterPro" id="IPR036236">
    <property type="entry name" value="Znf_C2H2_sf"/>
</dbReference>
<feature type="compositionally biased region" description="Basic and acidic residues" evidence="5">
    <location>
        <begin position="260"/>
        <end position="283"/>
    </location>
</feature>
<name>A0A875S4D9_EENNA</name>
<dbReference type="InterPro" id="IPR022755">
    <property type="entry name" value="Znf_C2H2_jaz"/>
</dbReference>
<dbReference type="Pfam" id="PF21884">
    <property type="entry name" value="ZUO1-like_ZHD"/>
    <property type="match status" value="1"/>
</dbReference>
<evidence type="ECO:0000256" key="2">
    <source>
        <dbReference type="ARBA" id="ARBA00022771"/>
    </source>
</evidence>
<dbReference type="GeneID" id="62196535"/>
<dbReference type="AlphaFoldDB" id="A0A875S4D9"/>
<dbReference type="SMART" id="SM00355">
    <property type="entry name" value="ZnF_C2H2"/>
    <property type="match status" value="2"/>
</dbReference>
<dbReference type="PROSITE" id="PS00636">
    <property type="entry name" value="DNAJ_1"/>
    <property type="match status" value="1"/>
</dbReference>
<dbReference type="Gene3D" id="1.10.287.110">
    <property type="entry name" value="DnaJ domain"/>
    <property type="match status" value="1"/>
</dbReference>